<evidence type="ECO:0000313" key="1">
    <source>
        <dbReference type="EMBL" id="KRU23336.1"/>
    </source>
</evidence>
<protein>
    <submittedName>
        <fullName evidence="1">Glycosyl transferase</fullName>
    </submittedName>
</protein>
<sequence length="278" mass="32070">MPIDSNTADNNNIKQIICIKWGTKYGADYANKLYGMVSRNITPPFRFVCFTDDTTDVRPEIECQELPPLDVTMPTNTLGKWPKSRLWGEKLGDLTGTVLFVDLDVIIVDSLDPFFEYGEPDDVILSYNPSNPLERLGQTSCFRFQVGSLVSLQEKFKADPQGIADKYRFEQRFVTRNAPGGVKLFPKAWVAHFRRKCRQPFPLNYIKEPKIPKGARIVIFPGDLYPTHAIEGRYNKNAANNAKDHLKRLTEPKNLKRPLRHLRHFILPVGWIEKYWKE</sequence>
<dbReference type="Proteomes" id="UP000051202">
    <property type="component" value="Unassembled WGS sequence"/>
</dbReference>
<evidence type="ECO:0000313" key="2">
    <source>
        <dbReference type="Proteomes" id="UP000051202"/>
    </source>
</evidence>
<accession>A0A0T6DUB2</accession>
<proteinExistence type="predicted"/>
<dbReference type="InterPro" id="IPR029044">
    <property type="entry name" value="Nucleotide-diphossugar_trans"/>
</dbReference>
<keyword evidence="2" id="KW-1185">Reference proteome</keyword>
<dbReference type="AlphaFoldDB" id="A0A0T6DUB2"/>
<comment type="caution">
    <text evidence="1">The sequence shown here is derived from an EMBL/GenBank/DDBJ whole genome shotgun (WGS) entry which is preliminary data.</text>
</comment>
<dbReference type="RefSeq" id="WP_058023863.1">
    <property type="nucleotide sequence ID" value="NZ_LNDJ01000046.1"/>
</dbReference>
<dbReference type="GO" id="GO:0016740">
    <property type="term" value="F:transferase activity"/>
    <property type="evidence" value="ECO:0007669"/>
    <property type="project" value="UniProtKB-KW"/>
</dbReference>
<dbReference type="EMBL" id="LNDJ01000046">
    <property type="protein sequence ID" value="KRU23336.1"/>
    <property type="molecule type" value="Genomic_DNA"/>
</dbReference>
<keyword evidence="1" id="KW-0808">Transferase</keyword>
<reference evidence="1 2" key="1">
    <citation type="submission" date="2015-11" db="EMBL/GenBank/DDBJ databases">
        <title>Permanent draft genome of Psychrobacter piscatorii LQ58.</title>
        <authorList>
            <person name="Zhou M."/>
            <person name="Dong B."/>
            <person name="Liu Q."/>
        </authorList>
    </citation>
    <scope>NUCLEOTIDE SEQUENCE [LARGE SCALE GENOMIC DNA]</scope>
    <source>
        <strain evidence="1 2">LQ58</strain>
    </source>
</reference>
<name>A0A0T6DUB2_9GAMM</name>
<organism evidence="1 2">
    <name type="scientific">Psychrobacter piscatorii</name>
    <dbReference type="NCBI Taxonomy" id="554343"/>
    <lineage>
        <taxon>Bacteria</taxon>
        <taxon>Pseudomonadati</taxon>
        <taxon>Pseudomonadota</taxon>
        <taxon>Gammaproteobacteria</taxon>
        <taxon>Moraxellales</taxon>
        <taxon>Moraxellaceae</taxon>
        <taxon>Psychrobacter</taxon>
    </lineage>
</organism>
<dbReference type="SUPFAM" id="SSF53448">
    <property type="entry name" value="Nucleotide-diphospho-sugar transferases"/>
    <property type="match status" value="1"/>
</dbReference>
<dbReference type="STRING" id="554343.AS194_04700"/>
<gene>
    <name evidence="1" type="ORF">AS194_04700</name>
</gene>